<evidence type="ECO:0000256" key="1">
    <source>
        <dbReference type="SAM" id="Phobius"/>
    </source>
</evidence>
<evidence type="ECO:0000313" key="2">
    <source>
        <dbReference type="EMBL" id="JAE24290.1"/>
    </source>
</evidence>
<dbReference type="AlphaFoldDB" id="A0A0A9GGQ8"/>
<keyword evidence="1" id="KW-1133">Transmembrane helix</keyword>
<sequence length="70" mass="8105">MHSMVFFLQTFINCQQSLPILTSHRIAYLAAFLVQSASFMVFDFCTLMTIFLMPATQQSLDIFQNLKFCL</sequence>
<feature type="transmembrane region" description="Helical" evidence="1">
    <location>
        <begin position="26"/>
        <end position="52"/>
    </location>
</feature>
<name>A0A0A9GGQ8_ARUDO</name>
<proteinExistence type="predicted"/>
<keyword evidence="1" id="KW-0472">Membrane</keyword>
<organism evidence="2">
    <name type="scientific">Arundo donax</name>
    <name type="common">Giant reed</name>
    <name type="synonym">Donax arundinaceus</name>
    <dbReference type="NCBI Taxonomy" id="35708"/>
    <lineage>
        <taxon>Eukaryota</taxon>
        <taxon>Viridiplantae</taxon>
        <taxon>Streptophyta</taxon>
        <taxon>Embryophyta</taxon>
        <taxon>Tracheophyta</taxon>
        <taxon>Spermatophyta</taxon>
        <taxon>Magnoliopsida</taxon>
        <taxon>Liliopsida</taxon>
        <taxon>Poales</taxon>
        <taxon>Poaceae</taxon>
        <taxon>PACMAD clade</taxon>
        <taxon>Arundinoideae</taxon>
        <taxon>Arundineae</taxon>
        <taxon>Arundo</taxon>
    </lineage>
</organism>
<reference evidence="2" key="1">
    <citation type="submission" date="2014-09" db="EMBL/GenBank/DDBJ databases">
        <authorList>
            <person name="Magalhaes I.L.F."/>
            <person name="Oliveira U."/>
            <person name="Santos F.R."/>
            <person name="Vidigal T.H.D.A."/>
            <person name="Brescovit A.D."/>
            <person name="Santos A.J."/>
        </authorList>
    </citation>
    <scope>NUCLEOTIDE SEQUENCE</scope>
    <source>
        <tissue evidence="2">Shoot tissue taken approximately 20 cm above the soil surface</tissue>
    </source>
</reference>
<reference evidence="2" key="2">
    <citation type="journal article" date="2015" name="Data Brief">
        <title>Shoot transcriptome of the giant reed, Arundo donax.</title>
        <authorList>
            <person name="Barrero R.A."/>
            <person name="Guerrero F.D."/>
            <person name="Moolhuijzen P."/>
            <person name="Goolsby J.A."/>
            <person name="Tidwell J."/>
            <person name="Bellgard S.E."/>
            <person name="Bellgard M.I."/>
        </authorList>
    </citation>
    <scope>NUCLEOTIDE SEQUENCE</scope>
    <source>
        <tissue evidence="2">Shoot tissue taken approximately 20 cm above the soil surface</tissue>
    </source>
</reference>
<dbReference type="EMBL" id="GBRH01173606">
    <property type="protein sequence ID" value="JAE24290.1"/>
    <property type="molecule type" value="Transcribed_RNA"/>
</dbReference>
<protein>
    <submittedName>
        <fullName evidence="2">Uncharacterized protein</fullName>
    </submittedName>
</protein>
<keyword evidence="1" id="KW-0812">Transmembrane</keyword>
<accession>A0A0A9GGQ8</accession>